<proteinExistence type="predicted"/>
<dbReference type="Gene3D" id="1.25.40.10">
    <property type="entry name" value="Tetratricopeptide repeat domain"/>
    <property type="match status" value="1"/>
</dbReference>
<evidence type="ECO:0000313" key="2">
    <source>
        <dbReference type="EMBL" id="OZC35953.1"/>
    </source>
</evidence>
<dbReference type="GO" id="GO:0042802">
    <property type="term" value="F:identical protein binding"/>
    <property type="evidence" value="ECO:0007669"/>
    <property type="project" value="InterPro"/>
</dbReference>
<dbReference type="Proteomes" id="UP000216984">
    <property type="component" value="Unassembled WGS sequence"/>
</dbReference>
<gene>
    <name evidence="2" type="ORF">B9Q17_12810</name>
</gene>
<evidence type="ECO:0008006" key="4">
    <source>
        <dbReference type="Google" id="ProtNLM"/>
    </source>
</evidence>
<dbReference type="Pfam" id="PF07721">
    <property type="entry name" value="TPR_4"/>
    <property type="match status" value="1"/>
</dbReference>
<name>A0A7Z1DTY1_9GAMM</name>
<sequence>MFRFLLVLSLLVLAGAACASDDNSAGQAMTAGIEQFREGNYPLAREHFERSLGLGADTPALRYNLGVVCYKTGDYAAARNHFSTLLNGDSQALARYNLGLVALAEGRTGQARDWFGQAAADDAPDKVRQLAERQLADLSVQDNASRQQSTLARQGYLSAGLGYDSNMAGVPEDSPSNRGSAFAELVAAGSLGYQATERWRLVWDGVLYGQDYHHDSDYDTSVLQARITALQVVDVWELGIRGGGTRAWLGGDELETRAGLALLARTDACAGAALLHGCSFELAAEQVNGGPGYSAYDGQWYLFEARADRTLAGWLLEGFYRWESNNRDNFSQEGYVVSVSPRHHEIGIEAIYPLHPDVLVGAESALRHSRYDSPHQWLEQDVLVERRRKDTRLELGLMAEYWLNRQWLVRNQWLYRNQDSGIDRYDYDRHTLTVSLEGVF</sequence>
<feature type="chain" id="PRO_5031232426" description="Tetratricopeptide repeat protein" evidence="1">
    <location>
        <begin position="20"/>
        <end position="440"/>
    </location>
</feature>
<accession>A0A7Z1DTY1</accession>
<evidence type="ECO:0000313" key="3">
    <source>
        <dbReference type="Proteomes" id="UP000216984"/>
    </source>
</evidence>
<comment type="caution">
    <text evidence="2">The sequence shown here is derived from an EMBL/GenBank/DDBJ whole genome shotgun (WGS) entry which is preliminary data.</text>
</comment>
<organism evidence="2 3">
    <name type="scientific">Marinobacter vinifirmus</name>
    <dbReference type="NCBI Taxonomy" id="355591"/>
    <lineage>
        <taxon>Bacteria</taxon>
        <taxon>Pseudomonadati</taxon>
        <taxon>Pseudomonadota</taxon>
        <taxon>Gammaproteobacteria</taxon>
        <taxon>Pseudomonadales</taxon>
        <taxon>Marinobacteraceae</taxon>
        <taxon>Marinobacter</taxon>
    </lineage>
</organism>
<dbReference type="AlphaFoldDB" id="A0A7Z1DTY1"/>
<dbReference type="EMBL" id="NEFY01000007">
    <property type="protein sequence ID" value="OZC35953.1"/>
    <property type="molecule type" value="Genomic_DNA"/>
</dbReference>
<dbReference type="PROSITE" id="PS51257">
    <property type="entry name" value="PROKAR_LIPOPROTEIN"/>
    <property type="match status" value="1"/>
</dbReference>
<dbReference type="RefSeq" id="WP_094625264.1">
    <property type="nucleotide sequence ID" value="NZ_NEFY01000007.1"/>
</dbReference>
<protein>
    <recommendedName>
        <fullName evidence="4">Tetratricopeptide repeat protein</fullName>
    </recommendedName>
</protein>
<dbReference type="InterPro" id="IPR011990">
    <property type="entry name" value="TPR-like_helical_dom_sf"/>
</dbReference>
<keyword evidence="3" id="KW-1185">Reference proteome</keyword>
<reference evidence="2 3" key="1">
    <citation type="submission" date="2017-06" db="EMBL/GenBank/DDBJ databases">
        <title>Draft genome sequence of the halophilic bacterium Marinobacter vinifirmus FB1.</title>
        <authorList>
            <person name="Stepanov V.G."/>
            <person name="Roberts D.J."/>
            <person name="Fox G.E."/>
        </authorList>
    </citation>
    <scope>NUCLEOTIDE SEQUENCE [LARGE SCALE GENOMIC DNA]</scope>
    <source>
        <strain evidence="2 3">FB1</strain>
    </source>
</reference>
<dbReference type="SUPFAM" id="SSF48452">
    <property type="entry name" value="TPR-like"/>
    <property type="match status" value="1"/>
</dbReference>
<evidence type="ECO:0000256" key="1">
    <source>
        <dbReference type="SAM" id="SignalP"/>
    </source>
</evidence>
<feature type="signal peptide" evidence="1">
    <location>
        <begin position="1"/>
        <end position="19"/>
    </location>
</feature>
<dbReference type="Pfam" id="PF13432">
    <property type="entry name" value="TPR_16"/>
    <property type="match status" value="1"/>
</dbReference>
<keyword evidence="1" id="KW-0732">Signal</keyword>
<dbReference type="InterPro" id="IPR011717">
    <property type="entry name" value="TPR-4"/>
</dbReference>